<dbReference type="RefSeq" id="WP_286135567.1">
    <property type="nucleotide sequence ID" value="NZ_BRPL01000002.1"/>
</dbReference>
<feature type="active site" description="Nucleophile" evidence="6">
    <location>
        <position position="169"/>
    </location>
</feature>
<evidence type="ECO:0000313" key="10">
    <source>
        <dbReference type="Proteomes" id="UP001144204"/>
    </source>
</evidence>
<dbReference type="PANTHER" id="PTHR30582:SF2">
    <property type="entry name" value="L,D-TRANSPEPTIDASE YCIB-RELATED"/>
    <property type="match status" value="1"/>
</dbReference>
<dbReference type="GO" id="GO:0071555">
    <property type="term" value="P:cell wall organization"/>
    <property type="evidence" value="ECO:0007669"/>
    <property type="project" value="UniProtKB-UniRule"/>
</dbReference>
<dbReference type="GO" id="GO:0071972">
    <property type="term" value="F:peptidoglycan L,D-transpeptidase activity"/>
    <property type="evidence" value="ECO:0007669"/>
    <property type="project" value="TreeGrafter"/>
</dbReference>
<organism evidence="9 10">
    <name type="scientific">Philodulcilactobacillus myokoensis</name>
    <dbReference type="NCBI Taxonomy" id="2929573"/>
    <lineage>
        <taxon>Bacteria</taxon>
        <taxon>Bacillati</taxon>
        <taxon>Bacillota</taxon>
        <taxon>Bacilli</taxon>
        <taxon>Lactobacillales</taxon>
        <taxon>Lactobacillaceae</taxon>
        <taxon>Philodulcilactobacillus</taxon>
    </lineage>
</organism>
<feature type="chain" id="PRO_5040860575" evidence="7">
    <location>
        <begin position="30"/>
        <end position="193"/>
    </location>
</feature>
<dbReference type="EMBL" id="BRPL01000002">
    <property type="protein sequence ID" value="GLB46109.1"/>
    <property type="molecule type" value="Genomic_DNA"/>
</dbReference>
<keyword evidence="10" id="KW-1185">Reference proteome</keyword>
<protein>
    <submittedName>
        <fullName evidence="9">Cell surface protein</fullName>
    </submittedName>
</protein>
<evidence type="ECO:0000256" key="5">
    <source>
        <dbReference type="ARBA" id="ARBA00023316"/>
    </source>
</evidence>
<evidence type="ECO:0000256" key="1">
    <source>
        <dbReference type="ARBA" id="ARBA00004752"/>
    </source>
</evidence>
<dbReference type="CDD" id="cd16913">
    <property type="entry name" value="YkuD_like"/>
    <property type="match status" value="1"/>
</dbReference>
<reference evidence="9" key="2">
    <citation type="journal article" date="2023" name="PLoS ONE">
        <title>Philodulcilactobacillus myokoensis gen. nov., sp. nov., a fructophilic, acidophilic, and agar-phobic lactic acid bacterium isolated from fermented vegetable extracts.</title>
        <authorList>
            <person name="Kouya T."/>
            <person name="Ishiyama Y."/>
            <person name="Ohashi S."/>
            <person name="Kumakubo R."/>
            <person name="Yamazaki T."/>
            <person name="Otaki T."/>
        </authorList>
    </citation>
    <scope>NUCLEOTIDE SEQUENCE</scope>
    <source>
        <strain evidence="9">WR16-4</strain>
    </source>
</reference>
<evidence type="ECO:0000256" key="4">
    <source>
        <dbReference type="ARBA" id="ARBA00022984"/>
    </source>
</evidence>
<evidence type="ECO:0000313" key="9">
    <source>
        <dbReference type="EMBL" id="GLB46109.1"/>
    </source>
</evidence>
<dbReference type="Gene3D" id="2.40.440.10">
    <property type="entry name" value="L,D-transpeptidase catalytic domain-like"/>
    <property type="match status" value="1"/>
</dbReference>
<dbReference type="GO" id="GO:0016740">
    <property type="term" value="F:transferase activity"/>
    <property type="evidence" value="ECO:0007669"/>
    <property type="project" value="UniProtKB-KW"/>
</dbReference>
<keyword evidence="5 6" id="KW-0961">Cell wall biogenesis/degradation</keyword>
<keyword evidence="2" id="KW-0808">Transferase</keyword>
<comment type="caution">
    <text evidence="9">The sequence shown here is derived from an EMBL/GenBank/DDBJ whole genome shotgun (WGS) entry which is preliminary data.</text>
</comment>
<accession>A0A9W6B0W6</accession>
<dbReference type="InterPro" id="IPR050979">
    <property type="entry name" value="LD-transpeptidase"/>
</dbReference>
<dbReference type="GO" id="GO:0018104">
    <property type="term" value="P:peptidoglycan-protein cross-linking"/>
    <property type="evidence" value="ECO:0007669"/>
    <property type="project" value="TreeGrafter"/>
</dbReference>
<feature type="signal peptide" evidence="7">
    <location>
        <begin position="1"/>
        <end position="29"/>
    </location>
</feature>
<evidence type="ECO:0000256" key="6">
    <source>
        <dbReference type="PROSITE-ProRule" id="PRU01373"/>
    </source>
</evidence>
<gene>
    <name evidence="9" type="ORF">WR164_00880</name>
</gene>
<dbReference type="PROSITE" id="PS51257">
    <property type="entry name" value="PROKAR_LIPOPROTEIN"/>
    <property type="match status" value="1"/>
</dbReference>
<reference evidence="9" key="1">
    <citation type="submission" date="2022-07" db="EMBL/GenBank/DDBJ databases">
        <authorList>
            <person name="Kouya T."/>
            <person name="Ishiyama Y."/>
        </authorList>
    </citation>
    <scope>NUCLEOTIDE SEQUENCE</scope>
    <source>
        <strain evidence="9">WR16-4</strain>
    </source>
</reference>
<evidence type="ECO:0000256" key="3">
    <source>
        <dbReference type="ARBA" id="ARBA00022960"/>
    </source>
</evidence>
<keyword evidence="4 6" id="KW-0573">Peptidoglycan synthesis</keyword>
<dbReference type="AlphaFoldDB" id="A0A9W6B0W6"/>
<dbReference type="GO" id="GO:0005576">
    <property type="term" value="C:extracellular region"/>
    <property type="evidence" value="ECO:0007669"/>
    <property type="project" value="TreeGrafter"/>
</dbReference>
<evidence type="ECO:0000256" key="2">
    <source>
        <dbReference type="ARBA" id="ARBA00022679"/>
    </source>
</evidence>
<dbReference type="Pfam" id="PF03734">
    <property type="entry name" value="YkuD"/>
    <property type="match status" value="1"/>
</dbReference>
<dbReference type="InterPro" id="IPR038063">
    <property type="entry name" value="Transpep_catalytic_dom"/>
</dbReference>
<dbReference type="Proteomes" id="UP001144204">
    <property type="component" value="Unassembled WGS sequence"/>
</dbReference>
<feature type="domain" description="L,D-TPase catalytic" evidence="8">
    <location>
        <begin position="69"/>
        <end position="193"/>
    </location>
</feature>
<sequence length="193" mass="22021">MKKFSKITLLAFIAVIAFISVGCSSNQKASSNHHVTTTKQTKQTTKKLINWRKPSENKPYPSMKPNLKRWLKVSIKNQKVYVMSKQNQVLYTMYASTGIHNSTPLGTYHIQAERGKFFYNAASKEGARYWTSWKDHGIYLFHTVPTNKHGKYVVSEANQLGKTAHSHGCIRLAIPDAKWINQYVPYGTKVVIK</sequence>
<dbReference type="SUPFAM" id="SSF141523">
    <property type="entry name" value="L,D-transpeptidase catalytic domain-like"/>
    <property type="match status" value="1"/>
</dbReference>
<comment type="pathway">
    <text evidence="1 6">Cell wall biogenesis; peptidoglycan biosynthesis.</text>
</comment>
<proteinExistence type="predicted"/>
<dbReference type="PANTHER" id="PTHR30582">
    <property type="entry name" value="L,D-TRANSPEPTIDASE"/>
    <property type="match status" value="1"/>
</dbReference>
<dbReference type="InterPro" id="IPR005490">
    <property type="entry name" value="LD_TPept_cat_dom"/>
</dbReference>
<name>A0A9W6B0W6_9LACO</name>
<feature type="active site" description="Proton donor/acceptor" evidence="6">
    <location>
        <position position="142"/>
    </location>
</feature>
<evidence type="ECO:0000256" key="7">
    <source>
        <dbReference type="SAM" id="SignalP"/>
    </source>
</evidence>
<evidence type="ECO:0000259" key="8">
    <source>
        <dbReference type="PROSITE" id="PS52029"/>
    </source>
</evidence>
<dbReference type="PROSITE" id="PS52029">
    <property type="entry name" value="LD_TPASE"/>
    <property type="match status" value="1"/>
</dbReference>
<dbReference type="GO" id="GO:0008360">
    <property type="term" value="P:regulation of cell shape"/>
    <property type="evidence" value="ECO:0007669"/>
    <property type="project" value="UniProtKB-UniRule"/>
</dbReference>
<keyword evidence="3 6" id="KW-0133">Cell shape</keyword>
<keyword evidence="7" id="KW-0732">Signal</keyword>